<dbReference type="InterPro" id="IPR004090">
    <property type="entry name" value="Chemotax_Me-accpt_rcpt"/>
</dbReference>
<dbReference type="RefSeq" id="WP_068897335.1">
    <property type="nucleotide sequence ID" value="NZ_BDCX01000006.1"/>
</dbReference>
<keyword evidence="6" id="KW-0472">Membrane</keyword>
<evidence type="ECO:0000313" key="9">
    <source>
        <dbReference type="EMBL" id="GAT67256.1"/>
    </source>
</evidence>
<evidence type="ECO:0000256" key="1">
    <source>
        <dbReference type="ARBA" id="ARBA00022692"/>
    </source>
</evidence>
<dbReference type="PROSITE" id="PS50111">
    <property type="entry name" value="CHEMOTAXIS_TRANSDUC_2"/>
    <property type="match status" value="1"/>
</dbReference>
<evidence type="ECO:0000256" key="2">
    <source>
        <dbReference type="ARBA" id="ARBA00022989"/>
    </source>
</evidence>
<dbReference type="AlphaFoldDB" id="A0A171CUU2"/>
<comment type="caution">
    <text evidence="9">The sequence shown here is derived from an EMBL/GenBank/DDBJ whole genome shotgun (WGS) entry which is preliminary data.</text>
</comment>
<evidence type="ECO:0000313" key="10">
    <source>
        <dbReference type="Proteomes" id="UP000077701"/>
    </source>
</evidence>
<dbReference type="GO" id="GO:0004888">
    <property type="term" value="F:transmembrane signaling receptor activity"/>
    <property type="evidence" value="ECO:0007669"/>
    <property type="project" value="InterPro"/>
</dbReference>
<keyword evidence="1 6" id="KW-0812">Transmembrane</keyword>
<accession>A0A171CUU2</accession>
<dbReference type="Pfam" id="PF00015">
    <property type="entry name" value="MCPsignal"/>
    <property type="match status" value="1"/>
</dbReference>
<keyword evidence="2 6" id="KW-1133">Transmembrane helix</keyword>
<feature type="transmembrane region" description="Helical" evidence="6">
    <location>
        <begin position="208"/>
        <end position="227"/>
    </location>
</feature>
<keyword evidence="3 5" id="KW-0807">Transducer</keyword>
<dbReference type="GO" id="GO:0007165">
    <property type="term" value="P:signal transduction"/>
    <property type="evidence" value="ECO:0007669"/>
    <property type="project" value="UniProtKB-KW"/>
</dbReference>
<feature type="transmembrane region" description="Helical" evidence="6">
    <location>
        <begin position="28"/>
        <end position="50"/>
    </location>
</feature>
<evidence type="ECO:0000256" key="6">
    <source>
        <dbReference type="SAM" id="Phobius"/>
    </source>
</evidence>
<dbReference type="GO" id="GO:0006935">
    <property type="term" value="P:chemotaxis"/>
    <property type="evidence" value="ECO:0007669"/>
    <property type="project" value="InterPro"/>
</dbReference>
<dbReference type="SMART" id="SM00304">
    <property type="entry name" value="HAMP"/>
    <property type="match status" value="1"/>
</dbReference>
<dbReference type="Pfam" id="PF12729">
    <property type="entry name" value="4HB_MCP_1"/>
    <property type="match status" value="1"/>
</dbReference>
<proteinExistence type="inferred from homology"/>
<reference evidence="9 10" key="1">
    <citation type="journal article" date="2016" name="Genome Announc.">
        <title>Draft Genome Sequence of Planomonospora sphaerica JCM9374, a Rare Actinomycete.</title>
        <authorList>
            <person name="Dohra H."/>
            <person name="Suzuki T."/>
            <person name="Inoue Y."/>
            <person name="Kodani S."/>
        </authorList>
    </citation>
    <scope>NUCLEOTIDE SEQUENCE [LARGE SCALE GENOMIC DNA]</scope>
    <source>
        <strain evidence="9 10">JCM 9374</strain>
    </source>
</reference>
<dbReference type="PRINTS" id="PR00260">
    <property type="entry name" value="CHEMTRNSDUCR"/>
</dbReference>
<dbReference type="Gene3D" id="1.10.287.950">
    <property type="entry name" value="Methyl-accepting chemotaxis protein"/>
    <property type="match status" value="1"/>
</dbReference>
<evidence type="ECO:0000259" key="7">
    <source>
        <dbReference type="PROSITE" id="PS50111"/>
    </source>
</evidence>
<dbReference type="PROSITE" id="PS50885">
    <property type="entry name" value="HAMP"/>
    <property type="match status" value="1"/>
</dbReference>
<protein>
    <submittedName>
        <fullName evidence="9">Methyl-accepting chemotaxis protein</fullName>
    </submittedName>
</protein>
<dbReference type="SMART" id="SM00283">
    <property type="entry name" value="MA"/>
    <property type="match status" value="1"/>
</dbReference>
<dbReference type="GO" id="GO:0016020">
    <property type="term" value="C:membrane"/>
    <property type="evidence" value="ECO:0007669"/>
    <property type="project" value="InterPro"/>
</dbReference>
<dbReference type="Proteomes" id="UP000077701">
    <property type="component" value="Unassembled WGS sequence"/>
</dbReference>
<dbReference type="SUPFAM" id="SSF58104">
    <property type="entry name" value="Methyl-accepting chemotaxis protein (MCP) signaling domain"/>
    <property type="match status" value="1"/>
</dbReference>
<comment type="similarity">
    <text evidence="4">Belongs to the methyl-accepting chemotaxis (MCP) protein family.</text>
</comment>
<evidence type="ECO:0000256" key="4">
    <source>
        <dbReference type="ARBA" id="ARBA00029447"/>
    </source>
</evidence>
<gene>
    <name evidence="9" type="ORF">PS9374_02909</name>
</gene>
<name>A0A171CUU2_9ACTN</name>
<dbReference type="STRING" id="161355.PS9374_02909"/>
<evidence type="ECO:0000256" key="5">
    <source>
        <dbReference type="PROSITE-ProRule" id="PRU00284"/>
    </source>
</evidence>
<dbReference type="InterPro" id="IPR003660">
    <property type="entry name" value="HAMP_dom"/>
</dbReference>
<evidence type="ECO:0000256" key="3">
    <source>
        <dbReference type="ARBA" id="ARBA00023224"/>
    </source>
</evidence>
<sequence>MSSTPSTPQQPSRSGLSLLRDLGVRTKILASIAVAAVAAAVIGLLGISALSASNDNAQAMYTENVTGLDTASQLRRYTLQMRLDVANHALAADTAKSTYETAIDDSETQVRELLDTYRTRHLTAEQDAALADLRPLLESFTTLTETKLLPASRAGDVKTWTAIREGEVKPLIEPMSTALQELVRSERAEAEQAAKDTEAAYASNRTTVLAALVIGMLAALGLGWATARAIMDGLHRVQTVSEALADGDLTHTTGLATADEVGRTGRALDAAVGNLRTLVGTIDGAASGVSATAQQVSAVAAQVAAGAEETSAQAGVVSAAAEQVSANVQTVAAGSEEMGASIAEIATGASEAARVAAQAVAVAEATNRSIATLGESSREIGQVVKTITSIAEQTNLLALNATIEAARAGDAGKGFAVVAGEVKDLAQETAKATEDIARRVQAIQHGTDAAVTAIAEIAEVIGRINDYQTTIASAVEEQSATTDEMNRNVSAAASSSEEISANITGVADAARSTAHAITEAQDATASLATMSGELSDLVTRFRF</sequence>
<dbReference type="InterPro" id="IPR024478">
    <property type="entry name" value="HlyB_4HB_MCP"/>
</dbReference>
<dbReference type="Pfam" id="PF00672">
    <property type="entry name" value="HAMP"/>
    <property type="match status" value="1"/>
</dbReference>
<feature type="domain" description="Methyl-accepting transducer" evidence="7">
    <location>
        <begin position="285"/>
        <end position="514"/>
    </location>
</feature>
<dbReference type="EMBL" id="BDCX01000006">
    <property type="protein sequence ID" value="GAT67256.1"/>
    <property type="molecule type" value="Genomic_DNA"/>
</dbReference>
<organism evidence="9 10">
    <name type="scientific">Planomonospora sphaerica</name>
    <dbReference type="NCBI Taxonomy" id="161355"/>
    <lineage>
        <taxon>Bacteria</taxon>
        <taxon>Bacillati</taxon>
        <taxon>Actinomycetota</taxon>
        <taxon>Actinomycetes</taxon>
        <taxon>Streptosporangiales</taxon>
        <taxon>Streptosporangiaceae</taxon>
        <taxon>Planomonospora</taxon>
    </lineage>
</organism>
<keyword evidence="10" id="KW-1185">Reference proteome</keyword>
<reference evidence="10" key="2">
    <citation type="submission" date="2016-04" db="EMBL/GenBank/DDBJ databases">
        <title>Planomonospora sphaerica JCM9374 whole genome shotgun sequence.</title>
        <authorList>
            <person name="Suzuki T."/>
            <person name="Dohra H."/>
            <person name="Kodani S."/>
        </authorList>
    </citation>
    <scope>NUCLEOTIDE SEQUENCE [LARGE SCALE GENOMIC DNA]</scope>
    <source>
        <strain evidence="10">JCM 9374</strain>
    </source>
</reference>
<feature type="domain" description="HAMP" evidence="8">
    <location>
        <begin position="228"/>
        <end position="280"/>
    </location>
</feature>
<dbReference type="PANTHER" id="PTHR32089:SF112">
    <property type="entry name" value="LYSOZYME-LIKE PROTEIN-RELATED"/>
    <property type="match status" value="1"/>
</dbReference>
<evidence type="ECO:0000259" key="8">
    <source>
        <dbReference type="PROSITE" id="PS50885"/>
    </source>
</evidence>
<dbReference type="PANTHER" id="PTHR32089">
    <property type="entry name" value="METHYL-ACCEPTING CHEMOTAXIS PROTEIN MCPB"/>
    <property type="match status" value="1"/>
</dbReference>
<dbReference type="OrthoDB" id="1115140at2"/>
<dbReference type="InterPro" id="IPR004089">
    <property type="entry name" value="MCPsignal_dom"/>
</dbReference>